<protein>
    <submittedName>
        <fullName evidence="1">Phage protein</fullName>
    </submittedName>
</protein>
<evidence type="ECO:0000313" key="1">
    <source>
        <dbReference type="EMBL" id="CDG13198.1"/>
    </source>
</evidence>
<name>A0ABC9IKY2_SERMA</name>
<reference evidence="2" key="2">
    <citation type="submission" date="2013-11" db="EMBL/GenBank/DDBJ databases">
        <title>Genome sequences of clinical and environmental isolates of Serratia marcescens.</title>
        <authorList>
            <person name="Iguchi A."/>
            <person name="Komatsu H."/>
            <person name="Nagaya Y."/>
            <person name="Ogura Y."/>
            <person name="Katsura K."/>
            <person name="Kurokawa K."/>
            <person name="Ooka T."/>
            <person name="Hattori M."/>
            <person name="Gotoh N."/>
            <person name="Thomson N."/>
            <person name="Hayashi T."/>
        </authorList>
    </citation>
    <scope>NUCLEOTIDE SEQUENCE [LARGE SCALE GENOMIC DNA]</scope>
    <source>
        <strain evidence="2">Db11</strain>
    </source>
</reference>
<reference evidence="1 2" key="3">
    <citation type="journal article" date="2014" name="Genome Biol. Evol.">
        <title>Genome evolution and plasticity of Serratia marcescens, an important multidrug-resistant nosocomial pathogen.</title>
        <authorList>
            <person name="Iguchi A."/>
            <person name="Nagaya Y."/>
            <person name="Pradel E."/>
            <person name="Ooka T."/>
            <person name="Ogura Y."/>
            <person name="Katsura K."/>
            <person name="Kurokawa K."/>
            <person name="Oshima K."/>
            <person name="Hattori M."/>
            <person name="Parkhill J."/>
            <person name="Sebaihia M."/>
            <person name="Coulthurst S.J."/>
            <person name="Gotoh N."/>
            <person name="Thomson N.R."/>
            <person name="Ewbank J.J."/>
            <person name="Hayashi T."/>
        </authorList>
    </citation>
    <scope>NUCLEOTIDE SEQUENCE [LARGE SCALE GENOMIC DNA]</scope>
    <source>
        <strain evidence="1 2">Db11</strain>
    </source>
</reference>
<dbReference type="AlphaFoldDB" id="A0ABC9IKY2"/>
<gene>
    <name evidence="1" type="ORF">SMDB11_2628</name>
</gene>
<dbReference type="KEGG" id="smac:SMDB11_2628"/>
<sequence length="77" mass="8799">MLKSTLIAKCLHQCDLISDVPTGEAAVESIFDEYFPGHSYKKWNTELSDETVSYFLRASRNADTIHVDSFIKDLWSL</sequence>
<proteinExistence type="predicted"/>
<evidence type="ECO:0000313" key="2">
    <source>
        <dbReference type="Proteomes" id="UP000018979"/>
    </source>
</evidence>
<dbReference type="EMBL" id="HG326223">
    <property type="protein sequence ID" value="CDG13198.1"/>
    <property type="molecule type" value="Genomic_DNA"/>
</dbReference>
<accession>A0ABC9IKY2</accession>
<organism evidence="1 2">
    <name type="scientific">Serratia marcescens subsp. marcescens Db11</name>
    <dbReference type="NCBI Taxonomy" id="273526"/>
    <lineage>
        <taxon>Bacteria</taxon>
        <taxon>Pseudomonadati</taxon>
        <taxon>Pseudomonadota</taxon>
        <taxon>Gammaproteobacteria</taxon>
        <taxon>Enterobacterales</taxon>
        <taxon>Yersiniaceae</taxon>
        <taxon>Serratia</taxon>
    </lineage>
</organism>
<reference evidence="1 2" key="1">
    <citation type="submission" date="2013-06" db="EMBL/GenBank/DDBJ databases">
        <authorList>
            <person name="Aslett M."/>
        </authorList>
    </citation>
    <scope>NUCLEOTIDE SEQUENCE [LARGE SCALE GENOMIC DNA]</scope>
    <source>
        <strain evidence="1 2">Db11</strain>
    </source>
</reference>
<dbReference type="Proteomes" id="UP000018979">
    <property type="component" value="Chromosome I"/>
</dbReference>